<feature type="compositionally biased region" description="Basic and acidic residues" evidence="8">
    <location>
        <begin position="624"/>
        <end position="651"/>
    </location>
</feature>
<feature type="compositionally biased region" description="Acidic residues" evidence="8">
    <location>
        <begin position="652"/>
        <end position="661"/>
    </location>
</feature>
<dbReference type="SMART" id="SM00730">
    <property type="entry name" value="PSN"/>
    <property type="match status" value="1"/>
</dbReference>
<evidence type="ECO:0000256" key="1">
    <source>
        <dbReference type="ARBA" id="ARBA00004477"/>
    </source>
</evidence>
<evidence type="ECO:0000256" key="9">
    <source>
        <dbReference type="SAM" id="Phobius"/>
    </source>
</evidence>
<evidence type="ECO:0000313" key="10">
    <source>
        <dbReference type="EMBL" id="OAA62413.1"/>
    </source>
</evidence>
<feature type="compositionally biased region" description="Acidic residues" evidence="8">
    <location>
        <begin position="91"/>
        <end position="101"/>
    </location>
</feature>
<feature type="compositionally biased region" description="Basic residues" evidence="8">
    <location>
        <begin position="114"/>
        <end position="127"/>
    </location>
</feature>
<keyword evidence="5" id="KW-0256">Endoplasmic reticulum</keyword>
<protein>
    <submittedName>
        <fullName evidence="10">Signal peptide peptidase</fullName>
    </submittedName>
</protein>
<evidence type="ECO:0000256" key="5">
    <source>
        <dbReference type="ARBA" id="ARBA00022824"/>
    </source>
</evidence>
<gene>
    <name evidence="10" type="ORF">SPI_03953</name>
</gene>
<dbReference type="InterPro" id="IPR007369">
    <property type="entry name" value="Peptidase_A22B_SPP"/>
</dbReference>
<dbReference type="GO" id="GO:0042500">
    <property type="term" value="F:aspartic endopeptidase activity, intramembrane cleaving"/>
    <property type="evidence" value="ECO:0007669"/>
    <property type="project" value="InterPro"/>
</dbReference>
<feature type="transmembrane region" description="Helical" evidence="9">
    <location>
        <begin position="352"/>
        <end position="372"/>
    </location>
</feature>
<dbReference type="AlphaFoldDB" id="A0A167VAV6"/>
<comment type="caution">
    <text evidence="10">The sequence shown here is derived from an EMBL/GenBank/DDBJ whole genome shotgun (WGS) entry which is preliminary data.</text>
</comment>
<name>A0A167VAV6_9HYPO</name>
<dbReference type="EMBL" id="AZHD01000006">
    <property type="protein sequence ID" value="OAA62413.1"/>
    <property type="molecule type" value="Genomic_DNA"/>
</dbReference>
<keyword evidence="4" id="KW-0378">Hydrolase</keyword>
<organism evidence="10 11">
    <name type="scientific">Niveomyces insectorum RCEF 264</name>
    <dbReference type="NCBI Taxonomy" id="1081102"/>
    <lineage>
        <taxon>Eukaryota</taxon>
        <taxon>Fungi</taxon>
        <taxon>Dikarya</taxon>
        <taxon>Ascomycota</taxon>
        <taxon>Pezizomycotina</taxon>
        <taxon>Sordariomycetes</taxon>
        <taxon>Hypocreomycetidae</taxon>
        <taxon>Hypocreales</taxon>
        <taxon>Cordycipitaceae</taxon>
        <taxon>Niveomyces</taxon>
    </lineage>
</organism>
<feature type="transmembrane region" description="Helical" evidence="9">
    <location>
        <begin position="548"/>
        <end position="565"/>
    </location>
</feature>
<keyword evidence="6 9" id="KW-1133">Transmembrane helix</keyword>
<dbReference type="Pfam" id="PF04258">
    <property type="entry name" value="Peptidase_A22B"/>
    <property type="match status" value="2"/>
</dbReference>
<feature type="transmembrane region" description="Helical" evidence="9">
    <location>
        <begin position="55"/>
        <end position="74"/>
    </location>
</feature>
<evidence type="ECO:0000256" key="2">
    <source>
        <dbReference type="ARBA" id="ARBA00006859"/>
    </source>
</evidence>
<keyword evidence="11" id="KW-1185">Reference proteome</keyword>
<dbReference type="GO" id="GO:0006465">
    <property type="term" value="P:signal peptide processing"/>
    <property type="evidence" value="ECO:0007669"/>
    <property type="project" value="TreeGrafter"/>
</dbReference>
<feature type="transmembrane region" description="Helical" evidence="9">
    <location>
        <begin position="421"/>
        <end position="442"/>
    </location>
</feature>
<dbReference type="GO" id="GO:0098554">
    <property type="term" value="C:cytoplasmic side of endoplasmic reticulum membrane"/>
    <property type="evidence" value="ECO:0007669"/>
    <property type="project" value="TreeGrafter"/>
</dbReference>
<comment type="subcellular location">
    <subcellularLocation>
        <location evidence="1">Endoplasmic reticulum membrane</location>
        <topology evidence="1">Multi-pass membrane protein</topology>
    </subcellularLocation>
</comment>
<evidence type="ECO:0000313" key="11">
    <source>
        <dbReference type="Proteomes" id="UP000076874"/>
    </source>
</evidence>
<evidence type="ECO:0000256" key="7">
    <source>
        <dbReference type="ARBA" id="ARBA00023136"/>
    </source>
</evidence>
<dbReference type="OrthoDB" id="29661at2759"/>
<feature type="transmembrane region" description="Helical" evidence="9">
    <location>
        <begin position="148"/>
        <end position="166"/>
    </location>
</feature>
<dbReference type="PANTHER" id="PTHR12174">
    <property type="entry name" value="SIGNAL PEPTIDE PEPTIDASE"/>
    <property type="match status" value="1"/>
</dbReference>
<evidence type="ECO:0000256" key="8">
    <source>
        <dbReference type="SAM" id="MobiDB-lite"/>
    </source>
</evidence>
<dbReference type="Proteomes" id="UP000076874">
    <property type="component" value="Unassembled WGS sequence"/>
</dbReference>
<accession>A0A167VAV6</accession>
<evidence type="ECO:0000256" key="3">
    <source>
        <dbReference type="ARBA" id="ARBA00022692"/>
    </source>
</evidence>
<dbReference type="GO" id="GO:0098553">
    <property type="term" value="C:lumenal side of endoplasmic reticulum membrane"/>
    <property type="evidence" value="ECO:0007669"/>
    <property type="project" value="TreeGrafter"/>
</dbReference>
<keyword evidence="3 9" id="KW-0812">Transmembrane</keyword>
<dbReference type="PANTHER" id="PTHR12174:SF23">
    <property type="entry name" value="MINOR HISTOCOMPATIBILITY ANTIGEN H13"/>
    <property type="match status" value="1"/>
</dbReference>
<feature type="transmembrane region" description="Helical" evidence="9">
    <location>
        <begin position="325"/>
        <end position="346"/>
    </location>
</feature>
<evidence type="ECO:0000256" key="4">
    <source>
        <dbReference type="ARBA" id="ARBA00022801"/>
    </source>
</evidence>
<feature type="region of interest" description="Disordered" evidence="8">
    <location>
        <begin position="618"/>
        <end position="661"/>
    </location>
</feature>
<proteinExistence type="inferred from homology"/>
<dbReference type="GO" id="GO:0033619">
    <property type="term" value="P:membrane protein proteolysis"/>
    <property type="evidence" value="ECO:0007669"/>
    <property type="project" value="TreeGrafter"/>
</dbReference>
<feature type="transmembrane region" description="Helical" evidence="9">
    <location>
        <begin position="379"/>
        <end position="401"/>
    </location>
</feature>
<dbReference type="InterPro" id="IPR006639">
    <property type="entry name" value="Preselin/SPP"/>
</dbReference>
<feature type="region of interest" description="Disordered" evidence="8">
    <location>
        <begin position="79"/>
        <end position="133"/>
    </location>
</feature>
<keyword evidence="7 9" id="KW-0472">Membrane</keyword>
<sequence>MDRLELANAANASLVNNTATNATLGNGTTAAAHSAAPFPSDLPTLLRFLYANRHMFLMEARLVALTLGIIYVGAHGSLQRPHSAAPRKEPEEVDDDDDEDDHDKGAASADSSAKRRRQRRRRRRRAAKAAAAAAAADEKKEGLQASDAIMLPFAAAITLVGLYYVIQYLQDPALLNRILRVYTSTMAVASLGKLLGDSLHVVASFVFPTLWVDTRDPTPTLYRVEPLQRCQFRQPLSGAAAAAAPAGSNGSDATVWIRDPTRTSPFPDHLTAWMPRWLSSQSASSSSSSSSSSYPVAWTIRRLVKEHWSVRVALHGIGATEADGLTLLGAIGILLAAVLAGLHHFVGVWPDALNNLLGLGFCYVGLLLVSCTSFGIGSLVLGGLFVYDIVMVFYTPFMVTVATSIDAPIKLVAHSGGRSSLLGLGDIVVPGIFICLCLRYDLYCFYAGKIKDVPTELETTAKTETKPETEQDAAVTTTTSTTITTTTMATRAVKAPYVNPQGRWGDRFWTRGGARRPATPAAAAAATTAITPGLQAARFPKPYFRTAMVAYVVGLLLAMGVMLATGRGQPALLYLVPSLVLATWGRALVRGTHELRALWAYTEDGALDVADVVVAVGPDGQPVEETKKKEESKEGKNKEKEDDHTKEKKATDDDDDHDDDEGYDVFLLAIRAPAEADMAETDY</sequence>
<reference evidence="10 11" key="1">
    <citation type="journal article" date="2016" name="Genome Biol. Evol.">
        <title>Divergent and convergent evolution of fungal pathogenicity.</title>
        <authorList>
            <person name="Shang Y."/>
            <person name="Xiao G."/>
            <person name="Zheng P."/>
            <person name="Cen K."/>
            <person name="Zhan S."/>
            <person name="Wang C."/>
        </authorList>
    </citation>
    <scope>NUCLEOTIDE SEQUENCE [LARGE SCALE GENOMIC DNA]</scope>
    <source>
        <strain evidence="10 11">RCEF 264</strain>
    </source>
</reference>
<dbReference type="STRING" id="1081102.A0A167VAV6"/>
<evidence type="ECO:0000256" key="6">
    <source>
        <dbReference type="ARBA" id="ARBA00022989"/>
    </source>
</evidence>
<comment type="similarity">
    <text evidence="2">Belongs to the peptidase A22B family.</text>
</comment>